<evidence type="ECO:0000256" key="8">
    <source>
        <dbReference type="PROSITE-ProRule" id="PRU00284"/>
    </source>
</evidence>
<feature type="domain" description="Methyl-accepting transducer" evidence="11">
    <location>
        <begin position="160"/>
        <end position="308"/>
    </location>
</feature>
<feature type="transmembrane region" description="Helical" evidence="10">
    <location>
        <begin position="32"/>
        <end position="50"/>
    </location>
</feature>
<dbReference type="GO" id="GO:0005886">
    <property type="term" value="C:plasma membrane"/>
    <property type="evidence" value="ECO:0007669"/>
    <property type="project" value="UniProtKB-SubCell"/>
</dbReference>
<organism evidence="12 13">
    <name type="scientific">Pseudomonas fulva</name>
    <dbReference type="NCBI Taxonomy" id="47880"/>
    <lineage>
        <taxon>Bacteria</taxon>
        <taxon>Pseudomonadati</taxon>
        <taxon>Pseudomonadota</taxon>
        <taxon>Gammaproteobacteria</taxon>
        <taxon>Pseudomonadales</taxon>
        <taxon>Pseudomonadaceae</taxon>
        <taxon>Pseudomonas</taxon>
    </lineage>
</organism>
<dbReference type="PANTHER" id="PTHR32089:SF112">
    <property type="entry name" value="LYSOZYME-LIKE PROTEIN-RELATED"/>
    <property type="match status" value="1"/>
</dbReference>
<reference evidence="12 13" key="1">
    <citation type="submission" date="2014-12" db="EMBL/GenBank/DDBJ databases">
        <title>16Stimator: statistical estimation of ribosomal gene copy numbers from draft genome assemblies.</title>
        <authorList>
            <person name="Perisin M.A."/>
            <person name="Vetter M."/>
            <person name="Gilbert J.A."/>
            <person name="Bergelson J."/>
        </authorList>
    </citation>
    <scope>NUCLEOTIDE SEQUENCE [LARGE SCALE GENOMIC DNA]</scope>
    <source>
        <strain evidence="12 13">MEJ086</strain>
    </source>
</reference>
<comment type="subcellular location">
    <subcellularLocation>
        <location evidence="1">Cell membrane</location>
    </subcellularLocation>
</comment>
<dbReference type="PROSITE" id="PS50111">
    <property type="entry name" value="CHEMOTAXIS_TRANSDUC_2"/>
    <property type="match status" value="1"/>
</dbReference>
<dbReference type="Proteomes" id="UP000032068">
    <property type="component" value="Unassembled WGS sequence"/>
</dbReference>
<evidence type="ECO:0000256" key="6">
    <source>
        <dbReference type="ARBA" id="ARBA00023136"/>
    </source>
</evidence>
<evidence type="ECO:0000256" key="10">
    <source>
        <dbReference type="SAM" id="Phobius"/>
    </source>
</evidence>
<gene>
    <name evidence="12" type="ORF">RU08_21650</name>
</gene>
<evidence type="ECO:0000256" key="9">
    <source>
        <dbReference type="SAM" id="MobiDB-lite"/>
    </source>
</evidence>
<accession>A0A0D0KHA7</accession>
<evidence type="ECO:0000256" key="7">
    <source>
        <dbReference type="ARBA" id="ARBA00023224"/>
    </source>
</evidence>
<evidence type="ECO:0000256" key="5">
    <source>
        <dbReference type="ARBA" id="ARBA00022989"/>
    </source>
</evidence>
<dbReference type="GO" id="GO:0006935">
    <property type="term" value="P:chemotaxis"/>
    <property type="evidence" value="ECO:0007669"/>
    <property type="project" value="UniProtKB-ARBA"/>
</dbReference>
<dbReference type="Pfam" id="PF00015">
    <property type="entry name" value="MCPsignal"/>
    <property type="match status" value="1"/>
</dbReference>
<keyword evidence="7 8" id="KW-0807">Transducer</keyword>
<feature type="transmembrane region" description="Helical" evidence="10">
    <location>
        <begin position="7"/>
        <end position="26"/>
    </location>
</feature>
<keyword evidence="2" id="KW-1003">Cell membrane</keyword>
<dbReference type="PANTHER" id="PTHR32089">
    <property type="entry name" value="METHYL-ACCEPTING CHEMOTAXIS PROTEIN MCPB"/>
    <property type="match status" value="1"/>
</dbReference>
<proteinExistence type="predicted"/>
<dbReference type="AlphaFoldDB" id="A0A0D0KHA7"/>
<evidence type="ECO:0000313" key="12">
    <source>
        <dbReference type="EMBL" id="KIP96320.1"/>
    </source>
</evidence>
<dbReference type="InterPro" id="IPR004089">
    <property type="entry name" value="MCPsignal_dom"/>
</dbReference>
<evidence type="ECO:0000256" key="3">
    <source>
        <dbReference type="ARBA" id="ARBA00022481"/>
    </source>
</evidence>
<evidence type="ECO:0000256" key="2">
    <source>
        <dbReference type="ARBA" id="ARBA00022475"/>
    </source>
</evidence>
<keyword evidence="4 10" id="KW-0812">Transmembrane</keyword>
<dbReference type="SMART" id="SM00283">
    <property type="entry name" value="MA"/>
    <property type="match status" value="1"/>
</dbReference>
<name>A0A0D0KHA7_9PSED</name>
<feature type="compositionally biased region" description="Basic and acidic residues" evidence="9">
    <location>
        <begin position="364"/>
        <end position="385"/>
    </location>
</feature>
<keyword evidence="6 10" id="KW-0472">Membrane</keyword>
<evidence type="ECO:0000259" key="11">
    <source>
        <dbReference type="PROSITE" id="PS50111"/>
    </source>
</evidence>
<sequence>MQDRTSHLIAPSLILVAGIAAVLLVGQGILGTLPVLCGLIVLGTVAILVLRKQTSTQASLQSIDAEPDAPGAAHADNLDRLCEQTLPLWSQQIETARSHTEESISALSERFALLATRIQNSLGGSTEREAGKRLVALLSTCEYELDMIVLALREALASKESLLKEVMQLSTFTEQLQDMAQDVANIAKQTNLLALNAAIEAARAGESGRGFAVVADEVRKLSSMSGATGQRIGETVVIVNDAIHKTLSISQEYTKTDTATLNKASEVIAGVINRFNQNATDIVNHNETMRAQSEAVAQDIAEVLVALQFQDRTSQMLGHIAGDQEKLLAYLHERNAQRRQGLSPAPLDVERWLRELAQTYTTPEQHDVHRGDSSARRNDSEITFF</sequence>
<evidence type="ECO:0000256" key="4">
    <source>
        <dbReference type="ARBA" id="ARBA00022692"/>
    </source>
</evidence>
<evidence type="ECO:0000313" key="13">
    <source>
        <dbReference type="Proteomes" id="UP000032068"/>
    </source>
</evidence>
<comment type="caution">
    <text evidence="12">The sequence shown here is derived from an EMBL/GenBank/DDBJ whole genome shotgun (WGS) entry which is preliminary data.</text>
</comment>
<dbReference type="SUPFAM" id="SSF58104">
    <property type="entry name" value="Methyl-accepting chemotaxis protein (MCP) signaling domain"/>
    <property type="match status" value="1"/>
</dbReference>
<dbReference type="GO" id="GO:0007165">
    <property type="term" value="P:signal transduction"/>
    <property type="evidence" value="ECO:0007669"/>
    <property type="project" value="UniProtKB-KW"/>
</dbReference>
<feature type="region of interest" description="Disordered" evidence="9">
    <location>
        <begin position="362"/>
        <end position="385"/>
    </location>
</feature>
<protein>
    <submittedName>
        <fullName evidence="12">Chemotaxis protein</fullName>
    </submittedName>
</protein>
<keyword evidence="5 10" id="KW-1133">Transmembrane helix</keyword>
<dbReference type="EMBL" id="JXQW01000063">
    <property type="protein sequence ID" value="KIP96320.1"/>
    <property type="molecule type" value="Genomic_DNA"/>
</dbReference>
<dbReference type="Gene3D" id="1.10.287.950">
    <property type="entry name" value="Methyl-accepting chemotaxis protein"/>
    <property type="match status" value="1"/>
</dbReference>
<evidence type="ECO:0000256" key="1">
    <source>
        <dbReference type="ARBA" id="ARBA00004236"/>
    </source>
</evidence>
<keyword evidence="3" id="KW-0488">Methylation</keyword>